<evidence type="ECO:0000256" key="1">
    <source>
        <dbReference type="SAM" id="SignalP"/>
    </source>
</evidence>
<dbReference type="EMBL" id="JACOGK010000007">
    <property type="protein sequence ID" value="MBC3536343.1"/>
    <property type="molecule type" value="Genomic_DNA"/>
</dbReference>
<evidence type="ECO:0000313" key="3">
    <source>
        <dbReference type="Proteomes" id="UP000606870"/>
    </source>
</evidence>
<protein>
    <submittedName>
        <fullName evidence="2">Uncharacterized protein</fullName>
    </submittedName>
</protein>
<reference evidence="2 3" key="1">
    <citation type="submission" date="2020-08" db="EMBL/GenBank/DDBJ databases">
        <authorList>
            <person name="Liu C."/>
            <person name="Sun Q."/>
        </authorList>
    </citation>
    <scope>NUCLEOTIDE SEQUENCE [LARGE SCALE GENOMIC DNA]</scope>
    <source>
        <strain evidence="2 3">NSJ-59</strain>
    </source>
</reference>
<dbReference type="RefSeq" id="WP_186502499.1">
    <property type="nucleotide sequence ID" value="NZ_JACOGK010000007.1"/>
</dbReference>
<keyword evidence="3" id="KW-1185">Reference proteome</keyword>
<proteinExistence type="predicted"/>
<feature type="signal peptide" evidence="1">
    <location>
        <begin position="1"/>
        <end position="21"/>
    </location>
</feature>
<gene>
    <name evidence="2" type="ORF">H8J70_03635</name>
</gene>
<organism evidence="2 3">
    <name type="scientific">Megasphaera hominis</name>
    <dbReference type="NCBI Taxonomy" id="159836"/>
    <lineage>
        <taxon>Bacteria</taxon>
        <taxon>Bacillati</taxon>
        <taxon>Bacillota</taxon>
        <taxon>Negativicutes</taxon>
        <taxon>Veillonellales</taxon>
        <taxon>Veillonellaceae</taxon>
        <taxon>Megasphaera</taxon>
    </lineage>
</organism>
<evidence type="ECO:0000313" key="2">
    <source>
        <dbReference type="EMBL" id="MBC3536343.1"/>
    </source>
</evidence>
<sequence length="271" mass="29073">MLKKWVITSLSACLLCGTVLAAAPAETTAPAGTAAPGTAVTAPVIPEVQTDPAVNMKHPEKYYLVSGSTYEKVTGLLEEIAKERTGLPAVRSQYYYRVEKNLTSNYLYSVKAYAADTHVLIGSYFVAKDGSCVWRLSQNGDGAMIFGTADKLLEKAEVVVYPDKIQMGSHGILRVHVPGRLPYDIKVTSLNTSIASVSDELNIMPQSEGKTDLVIDLKMGDTIRTLTKSVRVVETADRHTGSSGRNVGVGIGIGVGWGGGWHHHGGIDIWV</sequence>
<comment type="caution">
    <text evidence="2">The sequence shown here is derived from an EMBL/GenBank/DDBJ whole genome shotgun (WGS) entry which is preliminary data.</text>
</comment>
<accession>A0ABR6VGA9</accession>
<feature type="chain" id="PRO_5046933961" evidence="1">
    <location>
        <begin position="22"/>
        <end position="271"/>
    </location>
</feature>
<dbReference type="Proteomes" id="UP000606870">
    <property type="component" value="Unassembled WGS sequence"/>
</dbReference>
<keyword evidence="1" id="KW-0732">Signal</keyword>
<name>A0ABR6VGA9_9FIRM</name>